<dbReference type="KEGG" id="ker:91102449"/>
<keyword evidence="3" id="KW-1185">Reference proteome</keyword>
<feature type="region of interest" description="Disordered" evidence="1">
    <location>
        <begin position="120"/>
        <end position="140"/>
    </location>
</feature>
<reference evidence="2 3" key="1">
    <citation type="submission" date="2024-01" db="EMBL/GenBank/DDBJ databases">
        <title>Comparative genomics of Cryptococcus and Kwoniella reveals pathogenesis evolution and contrasting modes of karyotype evolution via chromosome fusion or intercentromeric recombination.</title>
        <authorList>
            <person name="Coelho M.A."/>
            <person name="David-Palma M."/>
            <person name="Shea T."/>
            <person name="Bowers K."/>
            <person name="McGinley-Smith S."/>
            <person name="Mohammad A.W."/>
            <person name="Gnirke A."/>
            <person name="Yurkov A.M."/>
            <person name="Nowrousian M."/>
            <person name="Sun S."/>
            <person name="Cuomo C.A."/>
            <person name="Heitman J."/>
        </authorList>
    </citation>
    <scope>NUCLEOTIDE SEQUENCE [LARGE SCALE GENOMIC DNA]</scope>
    <source>
        <strain evidence="2 3">PYCC6329</strain>
    </source>
</reference>
<organism evidence="2 3">
    <name type="scientific">Kwoniella europaea PYCC6329</name>
    <dbReference type="NCBI Taxonomy" id="1423913"/>
    <lineage>
        <taxon>Eukaryota</taxon>
        <taxon>Fungi</taxon>
        <taxon>Dikarya</taxon>
        <taxon>Basidiomycota</taxon>
        <taxon>Agaricomycotina</taxon>
        <taxon>Tremellomycetes</taxon>
        <taxon>Tremellales</taxon>
        <taxon>Cryptococcaceae</taxon>
        <taxon>Kwoniella</taxon>
    </lineage>
</organism>
<dbReference type="Proteomes" id="UP001358614">
    <property type="component" value="Chromosome 1"/>
</dbReference>
<dbReference type="AlphaFoldDB" id="A0AAX4KGV0"/>
<evidence type="ECO:0000256" key="1">
    <source>
        <dbReference type="SAM" id="MobiDB-lite"/>
    </source>
</evidence>
<feature type="compositionally biased region" description="Polar residues" evidence="1">
    <location>
        <begin position="24"/>
        <end position="35"/>
    </location>
</feature>
<gene>
    <name evidence="2" type="ORF">V865_003646</name>
</gene>
<dbReference type="GeneID" id="91102449"/>
<accession>A0AAX4KGV0</accession>
<feature type="compositionally biased region" description="Basic and acidic residues" evidence="1">
    <location>
        <begin position="125"/>
        <end position="140"/>
    </location>
</feature>
<feature type="region of interest" description="Disordered" evidence="1">
    <location>
        <begin position="1"/>
        <end position="57"/>
    </location>
</feature>
<dbReference type="RefSeq" id="XP_066083533.1">
    <property type="nucleotide sequence ID" value="XM_066227436.1"/>
</dbReference>
<evidence type="ECO:0000313" key="3">
    <source>
        <dbReference type="Proteomes" id="UP001358614"/>
    </source>
</evidence>
<name>A0AAX4KGV0_9TREE</name>
<feature type="compositionally biased region" description="Polar residues" evidence="1">
    <location>
        <begin position="1"/>
        <end position="16"/>
    </location>
</feature>
<proteinExistence type="predicted"/>
<evidence type="ECO:0000313" key="2">
    <source>
        <dbReference type="EMBL" id="WWD05566.1"/>
    </source>
</evidence>
<sequence>MSAQDAKSHLTQTTRKSSSDTHTKSTVSNTKTGTDGSKGRVEARRAPSTNIGTESHRTKVTSIGFDVEEDVDPMYWCSVAPPFDDRPNFAALWFEDDTEPEICTMVGGPPDMIIEGEVGPATELPWERGDQERYPQSKKS</sequence>
<protein>
    <submittedName>
        <fullName evidence="2">Uncharacterized protein</fullName>
    </submittedName>
</protein>
<dbReference type="EMBL" id="CP144089">
    <property type="protein sequence ID" value="WWD05566.1"/>
    <property type="molecule type" value="Genomic_DNA"/>
</dbReference>